<dbReference type="EMBL" id="JPKY01000039">
    <property type="protein sequence ID" value="KFH44986.1"/>
    <property type="molecule type" value="Genomic_DNA"/>
</dbReference>
<dbReference type="AlphaFoldDB" id="A0A086T6K4"/>
<protein>
    <submittedName>
        <fullName evidence="1">Uncharacterized protein</fullName>
    </submittedName>
</protein>
<evidence type="ECO:0000313" key="1">
    <source>
        <dbReference type="EMBL" id="KFH44986.1"/>
    </source>
</evidence>
<keyword evidence="2" id="KW-1185">Reference proteome</keyword>
<comment type="caution">
    <text evidence="1">The sequence shown here is derived from an EMBL/GenBank/DDBJ whole genome shotgun (WGS) entry which is preliminary data.</text>
</comment>
<evidence type="ECO:0000313" key="2">
    <source>
        <dbReference type="Proteomes" id="UP000029964"/>
    </source>
</evidence>
<sequence length="72" mass="7440">MQATNCDCIHTKTWVDVTVARLVQSGGFQQASVAAGGGSSGTQALDTGSWHAECSRWRGELELSGALGAMGQ</sequence>
<reference evidence="2" key="1">
    <citation type="journal article" date="2014" name="Genome Announc.">
        <title>Genome sequence and annotation of Acremonium chrysogenum, producer of the beta-lactam antibiotic cephalosporin C.</title>
        <authorList>
            <person name="Terfehr D."/>
            <person name="Dahlmann T.A."/>
            <person name="Specht T."/>
            <person name="Zadra I."/>
            <person name="Kuernsteiner H."/>
            <person name="Kueck U."/>
        </authorList>
    </citation>
    <scope>NUCLEOTIDE SEQUENCE [LARGE SCALE GENOMIC DNA]</scope>
    <source>
        <strain evidence="2">ATCC 11550 / CBS 779.69 / DSM 880 / IAM 14645 / JCM 23072 / IMI 49137</strain>
    </source>
</reference>
<organism evidence="1 2">
    <name type="scientific">Hapsidospora chrysogenum (strain ATCC 11550 / CBS 779.69 / DSM 880 / IAM 14645 / JCM 23072 / IMI 49137)</name>
    <name type="common">Acremonium chrysogenum</name>
    <dbReference type="NCBI Taxonomy" id="857340"/>
    <lineage>
        <taxon>Eukaryota</taxon>
        <taxon>Fungi</taxon>
        <taxon>Dikarya</taxon>
        <taxon>Ascomycota</taxon>
        <taxon>Pezizomycotina</taxon>
        <taxon>Sordariomycetes</taxon>
        <taxon>Hypocreomycetidae</taxon>
        <taxon>Hypocreales</taxon>
        <taxon>Bionectriaceae</taxon>
        <taxon>Hapsidospora</taxon>
    </lineage>
</organism>
<name>A0A086T6K4_HAPC1</name>
<accession>A0A086T6K4</accession>
<gene>
    <name evidence="1" type="ORF">ACRE_041980</name>
</gene>
<dbReference type="HOGENOM" id="CLU_2721627_0_0_1"/>
<proteinExistence type="predicted"/>
<dbReference type="Proteomes" id="UP000029964">
    <property type="component" value="Unassembled WGS sequence"/>
</dbReference>